<dbReference type="EMBL" id="ML995844">
    <property type="protein sequence ID" value="KAF2768401.1"/>
    <property type="molecule type" value="Genomic_DNA"/>
</dbReference>
<evidence type="ECO:0000313" key="1">
    <source>
        <dbReference type="EMBL" id="KAF2768401.1"/>
    </source>
</evidence>
<proteinExistence type="predicted"/>
<evidence type="ECO:0000313" key="2">
    <source>
        <dbReference type="Proteomes" id="UP000799436"/>
    </source>
</evidence>
<gene>
    <name evidence="1" type="ORF">EJ03DRAFT_118609</name>
</gene>
<dbReference type="AlphaFoldDB" id="A0A6G1L637"/>
<reference evidence="1" key="1">
    <citation type="journal article" date="2020" name="Stud. Mycol.">
        <title>101 Dothideomycetes genomes: a test case for predicting lifestyles and emergence of pathogens.</title>
        <authorList>
            <person name="Haridas S."/>
            <person name="Albert R."/>
            <person name="Binder M."/>
            <person name="Bloem J."/>
            <person name="Labutti K."/>
            <person name="Salamov A."/>
            <person name="Andreopoulos B."/>
            <person name="Baker S."/>
            <person name="Barry K."/>
            <person name="Bills G."/>
            <person name="Bluhm B."/>
            <person name="Cannon C."/>
            <person name="Castanera R."/>
            <person name="Culley D."/>
            <person name="Daum C."/>
            <person name="Ezra D."/>
            <person name="Gonzalez J."/>
            <person name="Henrissat B."/>
            <person name="Kuo A."/>
            <person name="Liang C."/>
            <person name="Lipzen A."/>
            <person name="Lutzoni F."/>
            <person name="Magnuson J."/>
            <person name="Mondo S."/>
            <person name="Nolan M."/>
            <person name="Ohm R."/>
            <person name="Pangilinan J."/>
            <person name="Park H.-J."/>
            <person name="Ramirez L."/>
            <person name="Alfaro M."/>
            <person name="Sun H."/>
            <person name="Tritt A."/>
            <person name="Yoshinaga Y."/>
            <person name="Zwiers L.-H."/>
            <person name="Turgeon B."/>
            <person name="Goodwin S."/>
            <person name="Spatafora J."/>
            <person name="Crous P."/>
            <person name="Grigoriev I."/>
        </authorList>
    </citation>
    <scope>NUCLEOTIDE SEQUENCE</scope>
    <source>
        <strain evidence="1">CBS 116005</strain>
    </source>
</reference>
<dbReference type="OrthoDB" id="3627830at2759"/>
<dbReference type="Proteomes" id="UP000799436">
    <property type="component" value="Unassembled WGS sequence"/>
</dbReference>
<sequence>MQMCRDLSRGITKPPTRRPMQASITKLCLVCFETKCDCGQKRRKAAQKTKGLPKLRGLPSPTTLQITPSTPHRLRKQLVYCIEELRLRWSWVALIPARIGVNATVDAAALSLCQAHQYHALGRFHGPSLDLALRSYSRTLNMLRKAVATPSTALLDSTLASVALVAKFETIIKHCPGTKAENVFSHWTGIEAILCARTGRQHCSELTRSIIYNMYDCMFGVPVSLGRPSPFEGGPCPDVKPAAVEILPQDNQMLQQSSLYISIFSPRLIQYTRQIREGKTDPEHMKHTVELLNHLLQARNDEAESSLLHRVRVIKNEDSDDSITGPFAFDFDSLIQYRAAILYWSFHLVVINVYVVLSSLVPADLLEQLPGADVIRHQTRWMVNLIMSWAYARRQGSFAQTDAAQGSLVLWQALKERESFKGKSKEAWRRWLLPKMMLPLTGWTSGKVERVEEMDVASEMLAGGPLEGFMRSTAVKQ</sequence>
<name>A0A6G1L637_9PEZI</name>
<dbReference type="PANTHER" id="PTHR38111">
    <property type="entry name" value="ZN(2)-C6 FUNGAL-TYPE DOMAIN-CONTAINING PROTEIN-RELATED"/>
    <property type="match status" value="1"/>
</dbReference>
<accession>A0A6G1L637</accession>
<keyword evidence="2" id="KW-1185">Reference proteome</keyword>
<organism evidence="1 2">
    <name type="scientific">Teratosphaeria nubilosa</name>
    <dbReference type="NCBI Taxonomy" id="161662"/>
    <lineage>
        <taxon>Eukaryota</taxon>
        <taxon>Fungi</taxon>
        <taxon>Dikarya</taxon>
        <taxon>Ascomycota</taxon>
        <taxon>Pezizomycotina</taxon>
        <taxon>Dothideomycetes</taxon>
        <taxon>Dothideomycetidae</taxon>
        <taxon>Mycosphaerellales</taxon>
        <taxon>Teratosphaeriaceae</taxon>
        <taxon>Teratosphaeria</taxon>
    </lineage>
</organism>
<protein>
    <submittedName>
        <fullName evidence="1">Uncharacterized protein</fullName>
    </submittedName>
</protein>
<dbReference type="InterPro" id="IPR053178">
    <property type="entry name" value="Osmoadaptation_assoc"/>
</dbReference>